<gene>
    <name evidence="1" type="ORF">OE88DRAFT_1660740</name>
</gene>
<protein>
    <submittedName>
        <fullName evidence="1">Uncharacterized protein</fullName>
    </submittedName>
</protein>
<accession>A0A5C3MYV7</accession>
<dbReference type="EMBL" id="ML213513">
    <property type="protein sequence ID" value="TFK50390.1"/>
    <property type="molecule type" value="Genomic_DNA"/>
</dbReference>
<evidence type="ECO:0000313" key="2">
    <source>
        <dbReference type="Proteomes" id="UP000305948"/>
    </source>
</evidence>
<dbReference type="AlphaFoldDB" id="A0A5C3MYV7"/>
<evidence type="ECO:0000313" key="1">
    <source>
        <dbReference type="EMBL" id="TFK50390.1"/>
    </source>
</evidence>
<name>A0A5C3MYV7_9AGAM</name>
<dbReference type="Proteomes" id="UP000305948">
    <property type="component" value="Unassembled WGS sequence"/>
</dbReference>
<proteinExistence type="predicted"/>
<organism evidence="1 2">
    <name type="scientific">Heliocybe sulcata</name>
    <dbReference type="NCBI Taxonomy" id="5364"/>
    <lineage>
        <taxon>Eukaryota</taxon>
        <taxon>Fungi</taxon>
        <taxon>Dikarya</taxon>
        <taxon>Basidiomycota</taxon>
        <taxon>Agaricomycotina</taxon>
        <taxon>Agaricomycetes</taxon>
        <taxon>Gloeophyllales</taxon>
        <taxon>Gloeophyllaceae</taxon>
        <taxon>Heliocybe</taxon>
    </lineage>
</organism>
<sequence>MLRVPHPETIRGAQSQLVRVMSAEEWQETETPGGHVNKATIMGHEITMLENTARSTICVHARSSSN</sequence>
<keyword evidence="2" id="KW-1185">Reference proteome</keyword>
<reference evidence="1 2" key="1">
    <citation type="journal article" date="2019" name="Nat. Ecol. Evol.">
        <title>Megaphylogeny resolves global patterns of mushroom evolution.</title>
        <authorList>
            <person name="Varga T."/>
            <person name="Krizsan K."/>
            <person name="Foldi C."/>
            <person name="Dima B."/>
            <person name="Sanchez-Garcia M."/>
            <person name="Sanchez-Ramirez S."/>
            <person name="Szollosi G.J."/>
            <person name="Szarkandi J.G."/>
            <person name="Papp V."/>
            <person name="Albert L."/>
            <person name="Andreopoulos W."/>
            <person name="Angelini C."/>
            <person name="Antonin V."/>
            <person name="Barry K.W."/>
            <person name="Bougher N.L."/>
            <person name="Buchanan P."/>
            <person name="Buyck B."/>
            <person name="Bense V."/>
            <person name="Catcheside P."/>
            <person name="Chovatia M."/>
            <person name="Cooper J."/>
            <person name="Damon W."/>
            <person name="Desjardin D."/>
            <person name="Finy P."/>
            <person name="Geml J."/>
            <person name="Haridas S."/>
            <person name="Hughes K."/>
            <person name="Justo A."/>
            <person name="Karasinski D."/>
            <person name="Kautmanova I."/>
            <person name="Kiss B."/>
            <person name="Kocsube S."/>
            <person name="Kotiranta H."/>
            <person name="LaButti K.M."/>
            <person name="Lechner B.E."/>
            <person name="Liimatainen K."/>
            <person name="Lipzen A."/>
            <person name="Lukacs Z."/>
            <person name="Mihaltcheva S."/>
            <person name="Morgado L.N."/>
            <person name="Niskanen T."/>
            <person name="Noordeloos M.E."/>
            <person name="Ohm R.A."/>
            <person name="Ortiz-Santana B."/>
            <person name="Ovrebo C."/>
            <person name="Racz N."/>
            <person name="Riley R."/>
            <person name="Savchenko A."/>
            <person name="Shiryaev A."/>
            <person name="Soop K."/>
            <person name="Spirin V."/>
            <person name="Szebenyi C."/>
            <person name="Tomsovsky M."/>
            <person name="Tulloss R.E."/>
            <person name="Uehling J."/>
            <person name="Grigoriev I.V."/>
            <person name="Vagvolgyi C."/>
            <person name="Papp T."/>
            <person name="Martin F.M."/>
            <person name="Miettinen O."/>
            <person name="Hibbett D.S."/>
            <person name="Nagy L.G."/>
        </authorList>
    </citation>
    <scope>NUCLEOTIDE SEQUENCE [LARGE SCALE GENOMIC DNA]</scope>
    <source>
        <strain evidence="1 2">OMC1185</strain>
    </source>
</reference>